<dbReference type="AlphaFoldDB" id="A0A699ZCX1"/>
<feature type="non-terminal residue" evidence="1">
    <location>
        <position position="1"/>
    </location>
</feature>
<accession>A0A699ZCX1</accession>
<evidence type="ECO:0000313" key="2">
    <source>
        <dbReference type="Proteomes" id="UP000485058"/>
    </source>
</evidence>
<proteinExistence type="predicted"/>
<dbReference type="EMBL" id="BLLF01001638">
    <property type="protein sequence ID" value="GFH20453.1"/>
    <property type="molecule type" value="Genomic_DNA"/>
</dbReference>
<sequence>MATEGLHWAWKLLYGQWSTSIGTDIRGTVGGRARPVAIISAPTYSRPAALVSVRDAAELPAFEDGSVSNVTSYFDNRTGVVTAEGTVWLNPSTSMSNVSILPGMQPTTQPLDPSTLLGLSGCPLGSDLDRLMLLAAADTHTPDCNDNSSPLPWRAWVAEHTLVSAASHLSTGVPATSLVAAQKAHVAPQAVISLKSNGTVLARTYNPHIAAYVLAIGRWRVCNSSLQVKVDSSLAPVHRGNTSSKAWTYVGSNTWPLTTSQPLQRVPAANNQTAPAALLLGGEPYFLVPGLLVSEDAPGGSTGCEVSGDLGTIHVKQGP</sequence>
<name>A0A699ZCX1_HAELA</name>
<protein>
    <submittedName>
        <fullName evidence="1">Uncharacterized protein</fullName>
    </submittedName>
</protein>
<comment type="caution">
    <text evidence="1">The sequence shown here is derived from an EMBL/GenBank/DDBJ whole genome shotgun (WGS) entry which is preliminary data.</text>
</comment>
<evidence type="ECO:0000313" key="1">
    <source>
        <dbReference type="EMBL" id="GFH20453.1"/>
    </source>
</evidence>
<keyword evidence="2" id="KW-1185">Reference proteome</keyword>
<reference evidence="1 2" key="1">
    <citation type="submission" date="2020-02" db="EMBL/GenBank/DDBJ databases">
        <title>Draft genome sequence of Haematococcus lacustris strain NIES-144.</title>
        <authorList>
            <person name="Morimoto D."/>
            <person name="Nakagawa S."/>
            <person name="Yoshida T."/>
            <person name="Sawayama S."/>
        </authorList>
    </citation>
    <scope>NUCLEOTIDE SEQUENCE [LARGE SCALE GENOMIC DNA]</scope>
    <source>
        <strain evidence="1 2">NIES-144</strain>
    </source>
</reference>
<gene>
    <name evidence="1" type="ORF">HaLaN_17577</name>
</gene>
<dbReference type="Proteomes" id="UP000485058">
    <property type="component" value="Unassembled WGS sequence"/>
</dbReference>
<organism evidence="1 2">
    <name type="scientific">Haematococcus lacustris</name>
    <name type="common">Green alga</name>
    <name type="synonym">Haematococcus pluvialis</name>
    <dbReference type="NCBI Taxonomy" id="44745"/>
    <lineage>
        <taxon>Eukaryota</taxon>
        <taxon>Viridiplantae</taxon>
        <taxon>Chlorophyta</taxon>
        <taxon>core chlorophytes</taxon>
        <taxon>Chlorophyceae</taxon>
        <taxon>CS clade</taxon>
        <taxon>Chlamydomonadales</taxon>
        <taxon>Haematococcaceae</taxon>
        <taxon>Haematococcus</taxon>
    </lineage>
</organism>